<protein>
    <submittedName>
        <fullName evidence="1">Uncharacterized protein</fullName>
    </submittedName>
</protein>
<comment type="caution">
    <text evidence="1">The sequence shown here is derived from an EMBL/GenBank/DDBJ whole genome shotgun (WGS) entry which is preliminary data.</text>
</comment>
<keyword evidence="2" id="KW-1185">Reference proteome</keyword>
<evidence type="ECO:0000313" key="2">
    <source>
        <dbReference type="Proteomes" id="UP001148629"/>
    </source>
</evidence>
<gene>
    <name evidence="1" type="ORF">NM208_g6595</name>
</gene>
<dbReference type="EMBL" id="JANRMS010000622">
    <property type="protein sequence ID" value="KAJ3536732.1"/>
    <property type="molecule type" value="Genomic_DNA"/>
</dbReference>
<name>A0ACC1SCT4_9HYPO</name>
<sequence>MQRSFVRNLRSAYNFQEAVLMQAQLLNVVAGWNPPVLFRGLTSHGLLVISVSSYNRHSPYSSRGALAMAKYCVWAISMALLVALAHTQETPDQHPLPAEAEILPVRQACNSACKQISLDDIIPSLDSKGDVKCCPPGTFFNGTSCVFKPTTVCPPNTKLQAGACVSDEKPVCPAGAVLHEEKCVSPTEPSCLSGTRFDGDSCISTQLPSCDAGFKFNGVSCISTERQVCPEGYTVSHLGTMRFNLSAILLALAAGSAVARNLPVEKRSLITELGGVVKGLEDGLGVTAIEGQLDALLGGSLSKLEGALGVTFAEKLLGLSDAGASPGTIQAIGEAVGMLLEGVGVNQVNAFLDAATGGAVSSLSEVLGVTDIEKALGIIPS</sequence>
<accession>A0ACC1SCT4</accession>
<evidence type="ECO:0000313" key="1">
    <source>
        <dbReference type="EMBL" id="KAJ3536732.1"/>
    </source>
</evidence>
<reference evidence="1" key="1">
    <citation type="submission" date="2022-08" db="EMBL/GenBank/DDBJ databases">
        <title>Genome Sequence of Fusarium decemcellulare.</title>
        <authorList>
            <person name="Buettner E."/>
        </authorList>
    </citation>
    <scope>NUCLEOTIDE SEQUENCE</scope>
    <source>
        <strain evidence="1">Babe19</strain>
    </source>
</reference>
<dbReference type="Proteomes" id="UP001148629">
    <property type="component" value="Unassembled WGS sequence"/>
</dbReference>
<proteinExistence type="predicted"/>
<organism evidence="1 2">
    <name type="scientific">Fusarium decemcellulare</name>
    <dbReference type="NCBI Taxonomy" id="57161"/>
    <lineage>
        <taxon>Eukaryota</taxon>
        <taxon>Fungi</taxon>
        <taxon>Dikarya</taxon>
        <taxon>Ascomycota</taxon>
        <taxon>Pezizomycotina</taxon>
        <taxon>Sordariomycetes</taxon>
        <taxon>Hypocreomycetidae</taxon>
        <taxon>Hypocreales</taxon>
        <taxon>Nectriaceae</taxon>
        <taxon>Fusarium</taxon>
        <taxon>Fusarium decemcellulare species complex</taxon>
    </lineage>
</organism>